<dbReference type="InterPro" id="IPR019421">
    <property type="entry name" value="7TM_GPCR_serpentine_rcpt_Srd"/>
</dbReference>
<dbReference type="FunCoup" id="Q9UAX5">
    <property type="interactions" value="7"/>
</dbReference>
<dbReference type="GO" id="GO:0016020">
    <property type="term" value="C:membrane"/>
    <property type="evidence" value="ECO:0007669"/>
    <property type="project" value="UniProtKB-SubCell"/>
</dbReference>
<keyword evidence="5 6" id="KW-0472">Membrane</keyword>
<dbReference type="InParanoid" id="Q9UAX5"/>
<evidence type="ECO:0000256" key="3">
    <source>
        <dbReference type="ARBA" id="ARBA00022692"/>
    </source>
</evidence>
<evidence type="ECO:0000256" key="1">
    <source>
        <dbReference type="ARBA" id="ARBA00004141"/>
    </source>
</evidence>
<dbReference type="InterPro" id="IPR050920">
    <property type="entry name" value="Nematode_rcpt-like_delta"/>
</dbReference>
<dbReference type="UCSC" id="Y38A10A.1">
    <property type="organism name" value="c. elegans"/>
</dbReference>
<dbReference type="eggNOG" id="ENOG502TJEM">
    <property type="taxonomic scope" value="Eukaryota"/>
</dbReference>
<dbReference type="SMR" id="Q9UAX5"/>
<dbReference type="RefSeq" id="NP_504569.1">
    <property type="nucleotide sequence ID" value="NM_072168.1"/>
</dbReference>
<dbReference type="PIR" id="T33991">
    <property type="entry name" value="T33991"/>
</dbReference>
<dbReference type="PANTHER" id="PTHR22945:SF40">
    <property type="entry name" value="SERPENTINE RECEPTOR, CLASS D (DELTA)-RELATED"/>
    <property type="match status" value="1"/>
</dbReference>
<evidence type="ECO:0000256" key="4">
    <source>
        <dbReference type="ARBA" id="ARBA00022989"/>
    </source>
</evidence>
<dbReference type="PANTHER" id="PTHR22945">
    <property type="entry name" value="SERPENTINE RECEPTOR, CLASS D DELTA"/>
    <property type="match status" value="1"/>
</dbReference>
<evidence type="ECO:0000256" key="5">
    <source>
        <dbReference type="ARBA" id="ARBA00023136"/>
    </source>
</evidence>
<dbReference type="GeneID" id="191809"/>
<protein>
    <submittedName>
        <fullName evidence="7">Serpentine Receptor, class D (Delta)</fullName>
    </submittedName>
</protein>
<dbReference type="SUPFAM" id="SSF81321">
    <property type="entry name" value="Family A G protein-coupled receptor-like"/>
    <property type="match status" value="1"/>
</dbReference>
<dbReference type="OrthoDB" id="5859769at2759"/>
<name>Q9UAX5_CAEEL</name>
<accession>Q9UAX5</accession>
<reference evidence="7 8" key="1">
    <citation type="journal article" date="1998" name="Science">
        <title>Genome sequence of the nematode C. elegans: a platform for investigating biology.</title>
        <authorList>
            <consortium name="The C. elegans sequencing consortium"/>
            <person name="Sulson J.E."/>
            <person name="Waterston R."/>
        </authorList>
    </citation>
    <scope>NUCLEOTIDE SEQUENCE [LARGE SCALE GENOMIC DNA]</scope>
    <source>
        <strain evidence="7 8">Bristol N2</strain>
    </source>
</reference>
<keyword evidence="8" id="KW-1185">Reference proteome</keyword>
<dbReference type="AlphaFoldDB" id="Q9UAX5"/>
<evidence type="ECO:0000256" key="2">
    <source>
        <dbReference type="ARBA" id="ARBA00009166"/>
    </source>
</evidence>
<comment type="similarity">
    <text evidence="2">Belongs to the nematode receptor-like protein srd family.</text>
</comment>
<evidence type="ECO:0000256" key="6">
    <source>
        <dbReference type="SAM" id="Phobius"/>
    </source>
</evidence>
<dbReference type="HOGENOM" id="CLU_057924_3_0_1"/>
<proteinExistence type="inferred from homology"/>
<dbReference type="Pfam" id="PF10317">
    <property type="entry name" value="7TM_GPCR_Srd"/>
    <property type="match status" value="1"/>
</dbReference>
<evidence type="ECO:0000313" key="7">
    <source>
        <dbReference type="EMBL" id="CCD69627.1"/>
    </source>
</evidence>
<comment type="subcellular location">
    <subcellularLocation>
        <location evidence="1">Membrane</location>
        <topology evidence="1">Multi-pass membrane protein</topology>
    </subcellularLocation>
</comment>
<feature type="transmembrane region" description="Helical" evidence="6">
    <location>
        <begin position="94"/>
        <end position="115"/>
    </location>
</feature>
<dbReference type="PhylomeDB" id="Q9UAX5"/>
<gene>
    <name evidence="7 9" type="primary">srd-20</name>
    <name evidence="7" type="ORF">CELE_Y38A10A.1</name>
    <name evidence="9" type="ORF">Y38A10A.1</name>
</gene>
<feature type="transmembrane region" description="Helical" evidence="6">
    <location>
        <begin position="185"/>
        <end position="207"/>
    </location>
</feature>
<feature type="transmembrane region" description="Helical" evidence="6">
    <location>
        <begin position="269"/>
        <end position="289"/>
    </location>
</feature>
<evidence type="ECO:0000313" key="8">
    <source>
        <dbReference type="Proteomes" id="UP000001940"/>
    </source>
</evidence>
<keyword evidence="4 6" id="KW-1133">Transmembrane helix</keyword>
<dbReference type="PaxDb" id="6239-Y38A10A.1"/>
<keyword evidence="3 6" id="KW-0812">Transmembrane</keyword>
<dbReference type="WormBase" id="Y38A10A.1">
    <property type="protein sequence ID" value="CE21558"/>
    <property type="gene ID" value="WBGene00005098"/>
    <property type="gene designation" value="srd-20"/>
</dbReference>
<organism evidence="7 8">
    <name type="scientific">Caenorhabditis elegans</name>
    <dbReference type="NCBI Taxonomy" id="6239"/>
    <lineage>
        <taxon>Eukaryota</taxon>
        <taxon>Metazoa</taxon>
        <taxon>Ecdysozoa</taxon>
        <taxon>Nematoda</taxon>
        <taxon>Chromadorea</taxon>
        <taxon>Rhabditida</taxon>
        <taxon>Rhabditina</taxon>
        <taxon>Rhabditomorpha</taxon>
        <taxon>Rhabditoidea</taxon>
        <taxon>Rhabditidae</taxon>
        <taxon>Peloderinae</taxon>
        <taxon>Caenorhabditis</taxon>
    </lineage>
</organism>
<dbReference type="EMBL" id="BX284605">
    <property type="protein sequence ID" value="CCD69627.1"/>
    <property type="molecule type" value="Genomic_DNA"/>
</dbReference>
<dbReference type="AGR" id="WB:WBGene00005098"/>
<dbReference type="CTD" id="191809"/>
<feature type="transmembrane region" description="Helical" evidence="6">
    <location>
        <begin position="127"/>
        <end position="148"/>
    </location>
</feature>
<dbReference type="Bgee" id="WBGene00005098">
    <property type="expression patterns" value="Expressed in material anatomical entity and 2 other cell types or tissues"/>
</dbReference>
<dbReference type="Proteomes" id="UP000001940">
    <property type="component" value="Chromosome V"/>
</dbReference>
<feature type="transmembrane region" description="Helical" evidence="6">
    <location>
        <begin position="228"/>
        <end position="257"/>
    </location>
</feature>
<feature type="transmembrane region" description="Helical" evidence="6">
    <location>
        <begin position="7"/>
        <end position="28"/>
    </location>
</feature>
<keyword evidence="7" id="KW-0675">Receptor</keyword>
<dbReference type="Gene3D" id="1.20.1070.10">
    <property type="entry name" value="Rhodopsin 7-helix transmembrane proteins"/>
    <property type="match status" value="1"/>
</dbReference>
<evidence type="ECO:0000313" key="9">
    <source>
        <dbReference type="WormBase" id="Y38A10A.1"/>
    </source>
</evidence>
<dbReference type="KEGG" id="cel:CELE_Y38A10A.1"/>
<sequence length="339" mass="38804">MIIFFEIWHWAWALLGCYLNVLLAYLAIFKSPKAIKSYATLIINFAATDFVECALDSFLQTRLMAVPGEAKLIYIFNGPCKYTGSLSCEVGFSFLLHCLTHSVWSLLISFGYRFYILHNPALSRLTLLKISIMFYILSLVQALTYWTLFVPRKEIILHAKQWFPYYDLETETGILTGVIDLTNFLAVYAVAHSCLPFFPVYITIFFLRKRIIKYLSSQSQMMSPDTKAAHSQLLSALTAQAIIPMFLGIAVLLYFASQSGLFTSPILEYSIFAISILMPALSPITYLYFVRPYRRKVKSIIRNPFKILSRPHERATSNSGVFYSRDHPIHFSKSVITVH</sequence>